<dbReference type="GO" id="GO:0009435">
    <property type="term" value="P:NAD+ biosynthetic process"/>
    <property type="evidence" value="ECO:0007669"/>
    <property type="project" value="InterPro"/>
</dbReference>
<dbReference type="PANTHER" id="PTHR14084:SF0">
    <property type="entry name" value="KYNURENINASE"/>
    <property type="match status" value="1"/>
</dbReference>
<evidence type="ECO:0000256" key="2">
    <source>
        <dbReference type="ARBA" id="ARBA00022801"/>
    </source>
</evidence>
<dbReference type="InterPro" id="IPR010111">
    <property type="entry name" value="Kynureninase"/>
</dbReference>
<evidence type="ECO:0000313" key="4">
    <source>
        <dbReference type="EMBL" id="GAG09901.1"/>
    </source>
</evidence>
<sequence>PVDLNGCEVDLAVGCTYKYLNGGPGSPAFLYVKRDLQDRLITPIWGWFAAQSPFAFDLNFNPATDISRFRVGTPAMLSMKAIEPAIDLHLSAGIDRLREKSVQQSEYLIFLAEQWLLPLGFSLGSPHDPEMRGSHVSLRHSEGYRINRALIESPPPAIRVIPDFREPDNIRLGIAPMYTTYIEIHQALSRIRTVVDKKIYETYSAQRSGVT</sequence>
<proteinExistence type="predicted"/>
<dbReference type="Gene3D" id="3.90.1150.10">
    <property type="entry name" value="Aspartate Aminotransferase, domain 1"/>
    <property type="match status" value="1"/>
</dbReference>
<dbReference type="GO" id="GO:0030170">
    <property type="term" value="F:pyridoxal phosphate binding"/>
    <property type="evidence" value="ECO:0007669"/>
    <property type="project" value="InterPro"/>
</dbReference>
<evidence type="ECO:0000256" key="3">
    <source>
        <dbReference type="ARBA" id="ARBA00022898"/>
    </source>
</evidence>
<keyword evidence="3" id="KW-0663">Pyridoxal phosphate</keyword>
<dbReference type="GO" id="GO:0043420">
    <property type="term" value="P:anthranilate metabolic process"/>
    <property type="evidence" value="ECO:0007669"/>
    <property type="project" value="TreeGrafter"/>
</dbReference>
<dbReference type="InterPro" id="IPR015421">
    <property type="entry name" value="PyrdxlP-dep_Trfase_major"/>
</dbReference>
<dbReference type="GO" id="GO:0030429">
    <property type="term" value="F:kynureninase activity"/>
    <property type="evidence" value="ECO:0007669"/>
    <property type="project" value="InterPro"/>
</dbReference>
<dbReference type="Pfam" id="PF22580">
    <property type="entry name" value="KYNU_C"/>
    <property type="match status" value="1"/>
</dbReference>
<gene>
    <name evidence="4" type="ORF">S01H1_40923</name>
</gene>
<name>X0WB62_9ZZZZ</name>
<dbReference type="InterPro" id="IPR015424">
    <property type="entry name" value="PyrdxlP-dep_Trfase"/>
</dbReference>
<evidence type="ECO:0000256" key="1">
    <source>
        <dbReference type="ARBA" id="ARBA00022642"/>
    </source>
</evidence>
<dbReference type="GO" id="GO:0005737">
    <property type="term" value="C:cytoplasm"/>
    <property type="evidence" value="ECO:0007669"/>
    <property type="project" value="InterPro"/>
</dbReference>
<accession>X0WB62</accession>
<dbReference type="AlphaFoldDB" id="X0WB62"/>
<dbReference type="Gene3D" id="3.40.640.10">
    <property type="entry name" value="Type I PLP-dependent aspartate aminotransferase-like (Major domain)"/>
    <property type="match status" value="1"/>
</dbReference>
<dbReference type="PANTHER" id="PTHR14084">
    <property type="entry name" value="KYNURENINASE"/>
    <property type="match status" value="1"/>
</dbReference>
<organism evidence="4">
    <name type="scientific">marine sediment metagenome</name>
    <dbReference type="NCBI Taxonomy" id="412755"/>
    <lineage>
        <taxon>unclassified sequences</taxon>
        <taxon>metagenomes</taxon>
        <taxon>ecological metagenomes</taxon>
    </lineage>
</organism>
<dbReference type="GO" id="GO:0019441">
    <property type="term" value="P:L-tryptophan catabolic process to kynurenine"/>
    <property type="evidence" value="ECO:0007669"/>
    <property type="project" value="TreeGrafter"/>
</dbReference>
<evidence type="ECO:0008006" key="5">
    <source>
        <dbReference type="Google" id="ProtNLM"/>
    </source>
</evidence>
<comment type="caution">
    <text evidence="4">The sequence shown here is derived from an EMBL/GenBank/DDBJ whole genome shotgun (WGS) entry which is preliminary data.</text>
</comment>
<keyword evidence="2" id="KW-0378">Hydrolase</keyword>
<protein>
    <recommendedName>
        <fullName evidence="5">Aminotransferase class V domain-containing protein</fullName>
    </recommendedName>
</protein>
<dbReference type="InterPro" id="IPR015422">
    <property type="entry name" value="PyrdxlP-dep_Trfase_small"/>
</dbReference>
<feature type="non-terminal residue" evidence="4">
    <location>
        <position position="1"/>
    </location>
</feature>
<dbReference type="SUPFAM" id="SSF53383">
    <property type="entry name" value="PLP-dependent transferases"/>
    <property type="match status" value="1"/>
</dbReference>
<reference evidence="4" key="1">
    <citation type="journal article" date="2014" name="Front. Microbiol.">
        <title>High frequency of phylogenetically diverse reductive dehalogenase-homologous genes in deep subseafloor sedimentary metagenomes.</title>
        <authorList>
            <person name="Kawai M."/>
            <person name="Futagami T."/>
            <person name="Toyoda A."/>
            <person name="Takaki Y."/>
            <person name="Nishi S."/>
            <person name="Hori S."/>
            <person name="Arai W."/>
            <person name="Tsubouchi T."/>
            <person name="Morono Y."/>
            <person name="Uchiyama I."/>
            <person name="Ito T."/>
            <person name="Fujiyama A."/>
            <person name="Inagaki F."/>
            <person name="Takami H."/>
        </authorList>
    </citation>
    <scope>NUCLEOTIDE SEQUENCE</scope>
    <source>
        <strain evidence="4">Expedition CK06-06</strain>
    </source>
</reference>
<dbReference type="EMBL" id="BARS01025935">
    <property type="protein sequence ID" value="GAG09901.1"/>
    <property type="molecule type" value="Genomic_DNA"/>
</dbReference>
<keyword evidence="1" id="KW-0662">Pyridine nucleotide biosynthesis</keyword>